<evidence type="ECO:0000256" key="1">
    <source>
        <dbReference type="SAM" id="MobiDB-lite"/>
    </source>
</evidence>
<sequence>MNLGPRYLKDLSQALIMNNPREKNAQTRLTKNYEKDEPDFEIPSSSDTSSSEAVEEVEPELPSIIIHQNVVIRPRNAITSDSNNNNNNVIALVTEIVDNMIDAAIEQSENREASLYTKTGQLRKRRKFSTTLESRKKNKVEDKKNKHLLKNPCARNAVPKKFQKNNVQI</sequence>
<accession>A0A9P0GBB4</accession>
<organism evidence="2 3">
    <name type="scientific">Psylliodes chrysocephalus</name>
    <dbReference type="NCBI Taxonomy" id="3402493"/>
    <lineage>
        <taxon>Eukaryota</taxon>
        <taxon>Metazoa</taxon>
        <taxon>Ecdysozoa</taxon>
        <taxon>Arthropoda</taxon>
        <taxon>Hexapoda</taxon>
        <taxon>Insecta</taxon>
        <taxon>Pterygota</taxon>
        <taxon>Neoptera</taxon>
        <taxon>Endopterygota</taxon>
        <taxon>Coleoptera</taxon>
        <taxon>Polyphaga</taxon>
        <taxon>Cucujiformia</taxon>
        <taxon>Chrysomeloidea</taxon>
        <taxon>Chrysomelidae</taxon>
        <taxon>Galerucinae</taxon>
        <taxon>Alticini</taxon>
        <taxon>Psylliodes</taxon>
    </lineage>
</organism>
<evidence type="ECO:0000313" key="3">
    <source>
        <dbReference type="Proteomes" id="UP001153636"/>
    </source>
</evidence>
<proteinExistence type="predicted"/>
<feature type="compositionally biased region" description="Low complexity" evidence="1">
    <location>
        <begin position="41"/>
        <end position="52"/>
    </location>
</feature>
<dbReference type="Proteomes" id="UP001153636">
    <property type="component" value="Chromosome 4"/>
</dbReference>
<feature type="region of interest" description="Disordered" evidence="1">
    <location>
        <begin position="34"/>
        <end position="58"/>
    </location>
</feature>
<protein>
    <submittedName>
        <fullName evidence="2">Uncharacterized protein</fullName>
    </submittedName>
</protein>
<dbReference type="AlphaFoldDB" id="A0A9P0GBB4"/>
<reference evidence="2" key="1">
    <citation type="submission" date="2022-01" db="EMBL/GenBank/DDBJ databases">
        <authorList>
            <person name="King R."/>
        </authorList>
    </citation>
    <scope>NUCLEOTIDE SEQUENCE</scope>
</reference>
<evidence type="ECO:0000313" key="2">
    <source>
        <dbReference type="EMBL" id="CAH1109249.1"/>
    </source>
</evidence>
<keyword evidence="3" id="KW-1185">Reference proteome</keyword>
<dbReference type="EMBL" id="OV651816">
    <property type="protein sequence ID" value="CAH1109249.1"/>
    <property type="molecule type" value="Genomic_DNA"/>
</dbReference>
<name>A0A9P0GBB4_9CUCU</name>
<gene>
    <name evidence="2" type="ORF">PSYICH_LOCUS10429</name>
</gene>